<dbReference type="AlphaFoldDB" id="U3AET3"/>
<sequence>MGAAGIFLLAGSVAAAPYDGLYRSSGDADCARVGEEGGALRIEEGLFQGVGSECRMTRPVDVVDMDATLYTMECSAGDTRWTERALLMKAAQDDGLIMLWNGYAFRYARCEAGDESEVPDEAGAGAALELEEDATGLPPSRVVLPWVELPVVTLPGITLPGVLPPFAVEPDDAPVPNPSSGPRKNDDPGEARGGTAAQIRDAGDAG</sequence>
<protein>
    <submittedName>
        <fullName evidence="2">Uncharacterized protein</fullName>
    </submittedName>
</protein>
<keyword evidence="3" id="KW-1185">Reference proteome</keyword>
<accession>U3AET3</accession>
<dbReference type="Proteomes" id="UP000016566">
    <property type="component" value="Unassembled WGS sequence"/>
</dbReference>
<comment type="caution">
    <text evidence="2">The sequence shown here is derived from an EMBL/GenBank/DDBJ whole genome shotgun (WGS) entry which is preliminary data.</text>
</comment>
<feature type="region of interest" description="Disordered" evidence="1">
    <location>
        <begin position="163"/>
        <end position="206"/>
    </location>
</feature>
<gene>
    <name evidence="2" type="ORF">MBELCI_2246</name>
</gene>
<proteinExistence type="predicted"/>
<organism evidence="2 3">
    <name type="scientific">Limimaricola cinnabarinus LL-001</name>
    <dbReference type="NCBI Taxonomy" id="1337093"/>
    <lineage>
        <taxon>Bacteria</taxon>
        <taxon>Pseudomonadati</taxon>
        <taxon>Pseudomonadota</taxon>
        <taxon>Alphaproteobacteria</taxon>
        <taxon>Rhodobacterales</taxon>
        <taxon>Paracoccaceae</taxon>
        <taxon>Limimaricola</taxon>
    </lineage>
</organism>
<evidence type="ECO:0000313" key="3">
    <source>
        <dbReference type="Proteomes" id="UP000016566"/>
    </source>
</evidence>
<evidence type="ECO:0000256" key="1">
    <source>
        <dbReference type="SAM" id="MobiDB-lite"/>
    </source>
</evidence>
<reference evidence="2" key="1">
    <citation type="journal article" date="2013" name="Genome Announc.">
        <title>Draft Genome Sequence of Loktanella cinnabarina LL-001T, Isolated from Deep-Sea Floor Sediment.</title>
        <authorList>
            <person name="Nishi S."/>
            <person name="Tsubouchi T."/>
            <person name="Takaki Y."/>
            <person name="Koyanagi R."/>
            <person name="Satoh N."/>
            <person name="Maruyama T."/>
            <person name="Hatada Y."/>
        </authorList>
    </citation>
    <scope>NUCLEOTIDE SEQUENCE [LARGE SCALE GENOMIC DNA]</scope>
    <source>
        <strain evidence="2">LL-001</strain>
    </source>
</reference>
<dbReference type="STRING" id="1337093.MBELCI_2246"/>
<name>U3AET3_9RHOB</name>
<dbReference type="EMBL" id="BATB01000030">
    <property type="protein sequence ID" value="GAD56194.1"/>
    <property type="molecule type" value="Genomic_DNA"/>
</dbReference>
<dbReference type="eggNOG" id="ENOG5032T0W">
    <property type="taxonomic scope" value="Bacteria"/>
</dbReference>
<evidence type="ECO:0000313" key="2">
    <source>
        <dbReference type="EMBL" id="GAD56194.1"/>
    </source>
</evidence>